<feature type="coiled-coil region" evidence="1">
    <location>
        <begin position="9"/>
        <end position="36"/>
    </location>
</feature>
<dbReference type="VEuPathDB" id="FungiDB:BTJ68_02260"/>
<dbReference type="AlphaFoldDB" id="A0A3M7HUL6"/>
<evidence type="ECO:0000256" key="1">
    <source>
        <dbReference type="SAM" id="Coils"/>
    </source>
</evidence>
<gene>
    <name evidence="4" type="ORF">D0862_01047</name>
    <name evidence="3" type="ORF">D0864_02072</name>
</gene>
<evidence type="ECO:0000313" key="6">
    <source>
        <dbReference type="Proteomes" id="UP000281468"/>
    </source>
</evidence>
<comment type="caution">
    <text evidence="4">The sequence shown here is derived from an EMBL/GenBank/DDBJ whole genome shotgun (WGS) entry which is preliminary data.</text>
</comment>
<dbReference type="EMBL" id="QWIQ01000015">
    <property type="protein sequence ID" value="RMZ16958.1"/>
    <property type="molecule type" value="Genomic_DNA"/>
</dbReference>
<name>A0A3M7HUL6_HORWE</name>
<evidence type="ECO:0000313" key="4">
    <source>
        <dbReference type="EMBL" id="RMZ16958.1"/>
    </source>
</evidence>
<dbReference type="Proteomes" id="UP000281468">
    <property type="component" value="Unassembled WGS sequence"/>
</dbReference>
<reference evidence="5 6" key="1">
    <citation type="journal article" date="2018" name="BMC Genomics">
        <title>Genomic evidence for intraspecific hybridization in a clonal and extremely halotolerant yeast.</title>
        <authorList>
            <person name="Gostincar C."/>
            <person name="Stajich J.E."/>
            <person name="Zupancic J."/>
            <person name="Zalar P."/>
            <person name="Gunde-Cimerman N."/>
        </authorList>
    </citation>
    <scope>NUCLEOTIDE SEQUENCE [LARGE SCALE GENOMIC DNA]</scope>
    <source>
        <strain evidence="3 5">EXF-10513</strain>
        <strain evidence="4 6">EXF-171</strain>
    </source>
</reference>
<sequence length="275" mass="30814">MDQVKKQEVSEHRDVLKGLDAQIARLTRREDKLFKQMERGPSRDEAQAIFDRLTKVKEQRQREEAAAFEHLLSQNQPRALQETGSVKGNKRQKVAVPPRSTNFIDVGFDEDDEEPMKGEAPASAEGNVAESTTAPGVRRLQRIRKKAPLLSGGLVPMPQRDSPTTYGARNYPPVAKTHPTLITNPPADGVVELRCPYCDTNMNKGGRDFLNGINGFCLHLNDRHKALLAPGDRFSHNRTFELCSYRAVPQGVVDAIRSGNLRAYIVKKVYQELES</sequence>
<organism evidence="4 6">
    <name type="scientific">Hortaea werneckii</name>
    <name type="common">Black yeast</name>
    <name type="synonym">Cladosporium werneckii</name>
    <dbReference type="NCBI Taxonomy" id="91943"/>
    <lineage>
        <taxon>Eukaryota</taxon>
        <taxon>Fungi</taxon>
        <taxon>Dikarya</taxon>
        <taxon>Ascomycota</taxon>
        <taxon>Pezizomycotina</taxon>
        <taxon>Dothideomycetes</taxon>
        <taxon>Dothideomycetidae</taxon>
        <taxon>Mycosphaerellales</taxon>
        <taxon>Teratosphaeriaceae</taxon>
        <taxon>Hortaea</taxon>
    </lineage>
</organism>
<keyword evidence="1" id="KW-0175">Coiled coil</keyword>
<accession>A0A3M7HUL6</accession>
<evidence type="ECO:0000313" key="3">
    <source>
        <dbReference type="EMBL" id="RMZ07103.1"/>
    </source>
</evidence>
<dbReference type="OrthoDB" id="3887961at2759"/>
<evidence type="ECO:0000256" key="2">
    <source>
        <dbReference type="SAM" id="MobiDB-lite"/>
    </source>
</evidence>
<dbReference type="Proteomes" id="UP000269539">
    <property type="component" value="Unassembled WGS sequence"/>
</dbReference>
<protein>
    <submittedName>
        <fullName evidence="4">Uncharacterized protein</fullName>
    </submittedName>
</protein>
<proteinExistence type="predicted"/>
<feature type="region of interest" description="Disordered" evidence="2">
    <location>
        <begin position="102"/>
        <end position="133"/>
    </location>
</feature>
<dbReference type="EMBL" id="QWIO01000140">
    <property type="protein sequence ID" value="RMZ07103.1"/>
    <property type="molecule type" value="Genomic_DNA"/>
</dbReference>
<evidence type="ECO:0000313" key="5">
    <source>
        <dbReference type="Proteomes" id="UP000269539"/>
    </source>
</evidence>